<dbReference type="GO" id="GO:0015934">
    <property type="term" value="C:large ribosomal subunit"/>
    <property type="evidence" value="ECO:0007669"/>
    <property type="project" value="InterPro"/>
</dbReference>
<reference evidence="7 8" key="1">
    <citation type="submission" date="2015-09" db="EMBL/GenBank/DDBJ databases">
        <title>Draft genome sequence of Kouleothrix aurantiaca JCM 19913.</title>
        <authorList>
            <person name="Hemp J."/>
        </authorList>
    </citation>
    <scope>NUCLEOTIDE SEQUENCE [LARGE SCALE GENOMIC DNA]</scope>
    <source>
        <strain evidence="7 8">COM-B</strain>
    </source>
</reference>
<evidence type="ECO:0000313" key="7">
    <source>
        <dbReference type="EMBL" id="KPV54210.1"/>
    </source>
</evidence>
<evidence type="ECO:0000313" key="8">
    <source>
        <dbReference type="Proteomes" id="UP000050509"/>
    </source>
</evidence>
<evidence type="ECO:0000256" key="4">
    <source>
        <dbReference type="ARBA" id="ARBA00035178"/>
    </source>
</evidence>
<keyword evidence="8" id="KW-1185">Reference proteome</keyword>
<keyword evidence="2 5" id="KW-0689">Ribosomal protein</keyword>
<dbReference type="PANTHER" id="PTHR35534">
    <property type="entry name" value="50S RIBOSOMAL PROTEIN L32"/>
    <property type="match status" value="1"/>
</dbReference>
<dbReference type="PANTHER" id="PTHR35534:SF1">
    <property type="entry name" value="LARGE RIBOSOMAL SUBUNIT PROTEIN BL32"/>
    <property type="match status" value="1"/>
</dbReference>
<dbReference type="SUPFAM" id="SSF57829">
    <property type="entry name" value="Zn-binding ribosomal proteins"/>
    <property type="match status" value="1"/>
</dbReference>
<evidence type="ECO:0000256" key="2">
    <source>
        <dbReference type="ARBA" id="ARBA00022980"/>
    </source>
</evidence>
<comment type="similarity">
    <text evidence="1 5">Belongs to the bacterial ribosomal protein bL32 family.</text>
</comment>
<evidence type="ECO:0000256" key="1">
    <source>
        <dbReference type="ARBA" id="ARBA00008560"/>
    </source>
</evidence>
<dbReference type="InterPro" id="IPR044957">
    <property type="entry name" value="Ribosomal_bL32_bact"/>
</dbReference>
<feature type="region of interest" description="Disordered" evidence="6">
    <location>
        <begin position="1"/>
        <end position="24"/>
    </location>
</feature>
<evidence type="ECO:0000256" key="6">
    <source>
        <dbReference type="SAM" id="MobiDB-lite"/>
    </source>
</evidence>
<proteinExistence type="inferred from homology"/>
<feature type="compositionally biased region" description="Basic residues" evidence="6">
    <location>
        <begin position="8"/>
        <end position="20"/>
    </location>
</feature>
<dbReference type="GO" id="GO:0006412">
    <property type="term" value="P:translation"/>
    <property type="evidence" value="ECO:0007669"/>
    <property type="project" value="UniProtKB-UniRule"/>
</dbReference>
<sequence>MGAVPKTKVSRHRRGNRRQHQRLDAPTLVTCPQCNQLMRSHYVCKNCGTYRGRQVVEQRNQSENA</sequence>
<dbReference type="EMBL" id="LJCR01000093">
    <property type="protein sequence ID" value="KPV54210.1"/>
    <property type="molecule type" value="Genomic_DNA"/>
</dbReference>
<dbReference type="Pfam" id="PF01783">
    <property type="entry name" value="Ribosomal_L32p"/>
    <property type="match status" value="1"/>
</dbReference>
<dbReference type="Proteomes" id="UP000050509">
    <property type="component" value="Unassembled WGS sequence"/>
</dbReference>
<organism evidence="7 8">
    <name type="scientific">Kouleothrix aurantiaca</name>
    <dbReference type="NCBI Taxonomy" id="186479"/>
    <lineage>
        <taxon>Bacteria</taxon>
        <taxon>Bacillati</taxon>
        <taxon>Chloroflexota</taxon>
        <taxon>Chloroflexia</taxon>
        <taxon>Chloroflexales</taxon>
        <taxon>Roseiflexineae</taxon>
        <taxon>Roseiflexaceae</taxon>
        <taxon>Kouleothrix</taxon>
    </lineage>
</organism>
<dbReference type="GO" id="GO:0003735">
    <property type="term" value="F:structural constituent of ribosome"/>
    <property type="evidence" value="ECO:0007669"/>
    <property type="project" value="InterPro"/>
</dbReference>
<evidence type="ECO:0000256" key="5">
    <source>
        <dbReference type="HAMAP-Rule" id="MF_00340"/>
    </source>
</evidence>
<dbReference type="NCBIfam" id="TIGR01031">
    <property type="entry name" value="rpmF_bact"/>
    <property type="match status" value="1"/>
</dbReference>
<dbReference type="PATRIC" id="fig|186479.3.peg.10850"/>
<keyword evidence="3 5" id="KW-0687">Ribonucleoprotein</keyword>
<dbReference type="InterPro" id="IPR011332">
    <property type="entry name" value="Ribosomal_zn-bd"/>
</dbReference>
<dbReference type="InterPro" id="IPR002677">
    <property type="entry name" value="Ribosomal_bL32"/>
</dbReference>
<dbReference type="AlphaFoldDB" id="A0A0P9DVT2"/>
<dbReference type="HAMAP" id="MF_00340">
    <property type="entry name" value="Ribosomal_bL32"/>
    <property type="match status" value="1"/>
</dbReference>
<comment type="caution">
    <text evidence="7">The sequence shown here is derived from an EMBL/GenBank/DDBJ whole genome shotgun (WGS) entry which is preliminary data.</text>
</comment>
<protein>
    <recommendedName>
        <fullName evidence="4 5">Large ribosomal subunit protein bL32</fullName>
    </recommendedName>
</protein>
<evidence type="ECO:0000256" key="3">
    <source>
        <dbReference type="ARBA" id="ARBA00023274"/>
    </source>
</evidence>
<gene>
    <name evidence="5" type="primary">rpmF</name>
    <name evidence="7" type="ORF">SE17_05140</name>
</gene>
<accession>A0A0P9DVT2</accession>
<name>A0A0P9DVT2_9CHLR</name>